<feature type="compositionally biased region" description="Basic and acidic residues" evidence="1">
    <location>
        <begin position="16"/>
        <end position="25"/>
    </location>
</feature>
<dbReference type="PROSITE" id="PS51205">
    <property type="entry name" value="VPS9"/>
    <property type="match status" value="1"/>
</dbReference>
<dbReference type="GO" id="GO:0097422">
    <property type="term" value="C:tubular endosome"/>
    <property type="evidence" value="ECO:0007669"/>
    <property type="project" value="TreeGrafter"/>
</dbReference>
<dbReference type="PANTHER" id="PTHR24170">
    <property type="entry name" value="ANKYRIN REPEAT DOMAIN-CONTAINING PROTEIN 27"/>
    <property type="match status" value="1"/>
</dbReference>
<feature type="region of interest" description="Disordered" evidence="1">
    <location>
        <begin position="16"/>
        <end position="52"/>
    </location>
</feature>
<dbReference type="GO" id="GO:0045022">
    <property type="term" value="P:early endosome to late endosome transport"/>
    <property type="evidence" value="ECO:0007669"/>
    <property type="project" value="TreeGrafter"/>
</dbReference>
<dbReference type="InterPro" id="IPR037191">
    <property type="entry name" value="VPS9_dom_sf"/>
</dbReference>
<dbReference type="GO" id="GO:0030133">
    <property type="term" value="C:transport vesicle"/>
    <property type="evidence" value="ECO:0007669"/>
    <property type="project" value="TreeGrafter"/>
</dbReference>
<evidence type="ECO:0000259" key="2">
    <source>
        <dbReference type="PROSITE" id="PS51205"/>
    </source>
</evidence>
<dbReference type="InterPro" id="IPR051248">
    <property type="entry name" value="UPF0507/Ank_repeat_27"/>
</dbReference>
<name>A0A1Y5IDI1_OSTTA</name>
<feature type="compositionally biased region" description="Polar residues" evidence="1">
    <location>
        <begin position="32"/>
        <end position="43"/>
    </location>
</feature>
<dbReference type="SUPFAM" id="SSF109993">
    <property type="entry name" value="VPS9 domain"/>
    <property type="match status" value="1"/>
</dbReference>
<organism evidence="3">
    <name type="scientific">Ostreococcus tauri</name>
    <name type="common">Marine green alga</name>
    <dbReference type="NCBI Taxonomy" id="70448"/>
    <lineage>
        <taxon>Eukaryota</taxon>
        <taxon>Viridiplantae</taxon>
        <taxon>Chlorophyta</taxon>
        <taxon>Mamiellophyceae</taxon>
        <taxon>Mamiellales</taxon>
        <taxon>Bathycoccaceae</taxon>
        <taxon>Ostreococcus</taxon>
    </lineage>
</organism>
<dbReference type="Gene3D" id="1.20.1050.80">
    <property type="entry name" value="VPS9 domain"/>
    <property type="match status" value="1"/>
</dbReference>
<dbReference type="GO" id="GO:0005886">
    <property type="term" value="C:plasma membrane"/>
    <property type="evidence" value="ECO:0007669"/>
    <property type="project" value="TreeGrafter"/>
</dbReference>
<sequence>MEDVARLFLDEDYGRGRPRIERVEEKEENVETPSGTRNRTNQPRKGLAHADAASPNTFKGFLTSLWDALLAEDGDEWADERRGRGGTPSGARAMANVERGVEQEMEVVLRADAIVSPTSGRGECETPSPLGRTMSGGSSGTSWARRGRKSGGYFFGEEDEDTLVMNQVENNSDNEIESSVLPNVYPGKPAELAGEGKVDARAAEMQRLWGTAEAFKSADECRQVLRSLEEAGVILDAMDERLARWVVKTKVRAEDGEFLGADDLLEFWRRRATDLCEALLQALLRAGGRFESCSTTPKHRESLVVTVEGYVMGTIQRKILDEGICPTFRDEEALVARRFEELAPLSIDALGLDTARYGNVVSDNELIDSIATMSGLSCPAHVAIRMASVTSRALRLGGSDDEPMSADDLLLVLVALIARAKTPQIFSLVKYVETFHALLSNAHKGEQGFALAHFVAAVHFAKSEEASRLSC</sequence>
<dbReference type="eggNOG" id="ENOG502RV7B">
    <property type="taxonomic scope" value="Eukaryota"/>
</dbReference>
<dbReference type="InterPro" id="IPR003123">
    <property type="entry name" value="VPS9"/>
</dbReference>
<dbReference type="GO" id="GO:0000149">
    <property type="term" value="F:SNARE binding"/>
    <property type="evidence" value="ECO:0007669"/>
    <property type="project" value="TreeGrafter"/>
</dbReference>
<feature type="domain" description="VPS9" evidence="2">
    <location>
        <begin position="329"/>
        <end position="470"/>
    </location>
</feature>
<evidence type="ECO:0000313" key="3">
    <source>
        <dbReference type="EMBL" id="OUS46133.1"/>
    </source>
</evidence>
<dbReference type="GO" id="GO:0005770">
    <property type="term" value="C:late endosome"/>
    <property type="evidence" value="ECO:0007669"/>
    <property type="project" value="TreeGrafter"/>
</dbReference>
<dbReference type="EMBL" id="KZ155784">
    <property type="protein sequence ID" value="OUS46133.1"/>
    <property type="molecule type" value="Genomic_DNA"/>
</dbReference>
<proteinExistence type="predicted"/>
<dbReference type="GO" id="GO:0005085">
    <property type="term" value="F:guanyl-nucleotide exchange factor activity"/>
    <property type="evidence" value="ECO:0007669"/>
    <property type="project" value="TreeGrafter"/>
</dbReference>
<dbReference type="PANTHER" id="PTHR24170:SF1">
    <property type="entry name" value="DOMAIN PROTEIN, PUTATIVE (AFU_ORTHOLOGUE AFUA_1G09870)-RELATED"/>
    <property type="match status" value="1"/>
</dbReference>
<gene>
    <name evidence="3" type="ORF">BE221DRAFT_205615</name>
</gene>
<dbReference type="GO" id="GO:0005769">
    <property type="term" value="C:early endosome"/>
    <property type="evidence" value="ECO:0007669"/>
    <property type="project" value="TreeGrafter"/>
</dbReference>
<accession>A0A1Y5IDI1</accession>
<dbReference type="AlphaFoldDB" id="A0A1Y5IDI1"/>
<dbReference type="Proteomes" id="UP000195557">
    <property type="component" value="Unassembled WGS sequence"/>
</dbReference>
<evidence type="ECO:0000256" key="1">
    <source>
        <dbReference type="SAM" id="MobiDB-lite"/>
    </source>
</evidence>
<feature type="region of interest" description="Disordered" evidence="1">
    <location>
        <begin position="118"/>
        <end position="144"/>
    </location>
</feature>
<dbReference type="Pfam" id="PF02204">
    <property type="entry name" value="VPS9"/>
    <property type="match status" value="1"/>
</dbReference>
<feature type="compositionally biased region" description="Low complexity" evidence="1">
    <location>
        <begin position="131"/>
        <end position="142"/>
    </location>
</feature>
<reference evidence="3" key="1">
    <citation type="submission" date="2017-04" db="EMBL/GenBank/DDBJ databases">
        <title>Population genomics of picophytoplankton unveils novel chromosome hypervariability.</title>
        <authorList>
            <consortium name="DOE Joint Genome Institute"/>
            <person name="Blanc-Mathieu R."/>
            <person name="Krasovec M."/>
            <person name="Hebrard M."/>
            <person name="Yau S."/>
            <person name="Desgranges E."/>
            <person name="Martin J."/>
            <person name="Schackwitz W."/>
            <person name="Kuo A."/>
            <person name="Salin G."/>
            <person name="Donnadieu C."/>
            <person name="Desdevises Y."/>
            <person name="Sanchez-Ferandin S."/>
            <person name="Moreau H."/>
            <person name="Rivals E."/>
            <person name="Grigoriev I.V."/>
            <person name="Grimsley N."/>
            <person name="Eyre-Walker A."/>
            <person name="Piganeau G."/>
        </authorList>
    </citation>
    <scope>NUCLEOTIDE SEQUENCE [LARGE SCALE GENOMIC DNA]</scope>
    <source>
        <strain evidence="3">RCC 1115</strain>
    </source>
</reference>
<protein>
    <recommendedName>
        <fullName evidence="2">VPS9 domain-containing protein</fullName>
    </recommendedName>
</protein>